<dbReference type="PRINTS" id="PR00081">
    <property type="entry name" value="GDHRDH"/>
</dbReference>
<accession>A0ABY6ISP4</accession>
<evidence type="ECO:0000256" key="3">
    <source>
        <dbReference type="ARBA" id="ARBA00023027"/>
    </source>
</evidence>
<evidence type="ECO:0000313" key="5">
    <source>
        <dbReference type="EMBL" id="UYQ73648.1"/>
    </source>
</evidence>
<dbReference type="SUPFAM" id="SSF51735">
    <property type="entry name" value="NAD(P)-binding Rossmann-fold domains"/>
    <property type="match status" value="1"/>
</dbReference>
<gene>
    <name evidence="5" type="ORF">OF122_07800</name>
</gene>
<evidence type="ECO:0000256" key="2">
    <source>
        <dbReference type="ARBA" id="ARBA00023002"/>
    </source>
</evidence>
<dbReference type="CDD" id="cd05233">
    <property type="entry name" value="SDR_c"/>
    <property type="match status" value="1"/>
</dbReference>
<evidence type="ECO:0000313" key="6">
    <source>
        <dbReference type="Proteomes" id="UP001163882"/>
    </source>
</evidence>
<dbReference type="Proteomes" id="UP001163882">
    <property type="component" value="Chromosome"/>
</dbReference>
<organism evidence="5 6">
    <name type="scientific">Pelagibacterium flavum</name>
    <dbReference type="NCBI Taxonomy" id="2984530"/>
    <lineage>
        <taxon>Bacteria</taxon>
        <taxon>Pseudomonadati</taxon>
        <taxon>Pseudomonadota</taxon>
        <taxon>Alphaproteobacteria</taxon>
        <taxon>Hyphomicrobiales</taxon>
        <taxon>Devosiaceae</taxon>
        <taxon>Pelagibacterium</taxon>
    </lineage>
</organism>
<dbReference type="PANTHER" id="PTHR24321">
    <property type="entry name" value="DEHYDROGENASES, SHORT CHAIN"/>
    <property type="match status" value="1"/>
</dbReference>
<evidence type="ECO:0000259" key="4">
    <source>
        <dbReference type="SMART" id="SM00822"/>
    </source>
</evidence>
<reference evidence="5" key="1">
    <citation type="submission" date="2022-10" db="EMBL/GenBank/DDBJ databases">
        <title>YIM 151497 complete genome.</title>
        <authorList>
            <person name="Chen X."/>
        </authorList>
    </citation>
    <scope>NUCLEOTIDE SEQUENCE</scope>
    <source>
        <strain evidence="5">YIM 151497</strain>
    </source>
</reference>
<keyword evidence="6" id="KW-1185">Reference proteome</keyword>
<keyword evidence="3" id="KW-0520">NAD</keyword>
<dbReference type="Gene3D" id="3.40.50.720">
    <property type="entry name" value="NAD(P)-binding Rossmann-like Domain"/>
    <property type="match status" value="1"/>
</dbReference>
<dbReference type="InterPro" id="IPR002347">
    <property type="entry name" value="SDR_fam"/>
</dbReference>
<dbReference type="NCBIfam" id="NF005681">
    <property type="entry name" value="PRK07478.1"/>
    <property type="match status" value="1"/>
</dbReference>
<keyword evidence="2" id="KW-0560">Oxidoreductase</keyword>
<dbReference type="EMBL" id="CP107716">
    <property type="protein sequence ID" value="UYQ73648.1"/>
    <property type="molecule type" value="Genomic_DNA"/>
</dbReference>
<proteinExistence type="inferred from homology"/>
<evidence type="ECO:0000256" key="1">
    <source>
        <dbReference type="ARBA" id="ARBA00006484"/>
    </source>
</evidence>
<dbReference type="PANTHER" id="PTHR24321:SF8">
    <property type="entry name" value="ESTRADIOL 17-BETA-DEHYDROGENASE 8-RELATED"/>
    <property type="match status" value="1"/>
</dbReference>
<name>A0ABY6ISP4_9HYPH</name>
<dbReference type="Pfam" id="PF13561">
    <property type="entry name" value="adh_short_C2"/>
    <property type="match status" value="1"/>
</dbReference>
<dbReference type="RefSeq" id="WP_264227207.1">
    <property type="nucleotide sequence ID" value="NZ_CP107716.1"/>
</dbReference>
<dbReference type="PRINTS" id="PR00080">
    <property type="entry name" value="SDRFAMILY"/>
</dbReference>
<comment type="similarity">
    <text evidence="1">Belongs to the short-chain dehydrogenases/reductases (SDR) family.</text>
</comment>
<protein>
    <submittedName>
        <fullName evidence="5">SDR family oxidoreductase</fullName>
    </submittedName>
</protein>
<dbReference type="SMART" id="SM00822">
    <property type="entry name" value="PKS_KR"/>
    <property type="match status" value="1"/>
</dbReference>
<dbReference type="InterPro" id="IPR057326">
    <property type="entry name" value="KR_dom"/>
</dbReference>
<feature type="domain" description="Ketoreductase" evidence="4">
    <location>
        <begin position="7"/>
        <end position="190"/>
    </location>
</feature>
<dbReference type="InterPro" id="IPR036291">
    <property type="entry name" value="NAD(P)-bd_dom_sf"/>
</dbReference>
<sequence>MSQLKNKIAIITGATSGIGEAAALLFARKGACLVISGRRQDKLNDLVRQIDNLGASVVAVAGDVREESHAQACVDTATSQFGGLDIAFNNAGAATAMGSVTDLDPTEWQEVMETNLTSAFLGSRHQIPAMLKRGGGSLIFTSSFVGNTVGFPGMAAYAAAKAGLVGLVQTLAAEYGAQGVRANALLPGGVDTPSNAANLPGAAPEMRGFIESLHALKRLGKPEELAQAALFLASDASSFLTGTAVLADGGVSITRT</sequence>
<dbReference type="NCBIfam" id="NF005559">
    <property type="entry name" value="PRK07231.1"/>
    <property type="match status" value="1"/>
</dbReference>